<evidence type="ECO:0000313" key="5">
    <source>
        <dbReference type="Proteomes" id="UP000816034"/>
    </source>
</evidence>
<dbReference type="Proteomes" id="UP000816034">
    <property type="component" value="Unassembled WGS sequence"/>
</dbReference>
<reference evidence="4 5" key="1">
    <citation type="journal article" date="2018" name="BMC Genomics">
        <title>The genome of Naegleria lovaniensis, the basis for a comparative approach to unravel pathogenicity factors of the human pathogenic amoeba N. fowleri.</title>
        <authorList>
            <person name="Liechti N."/>
            <person name="Schurch N."/>
            <person name="Bruggmann R."/>
            <person name="Wittwer M."/>
        </authorList>
    </citation>
    <scope>NUCLEOTIDE SEQUENCE [LARGE SCALE GENOMIC DNA]</scope>
    <source>
        <strain evidence="4 5">ATCC 30569</strain>
    </source>
</reference>
<proteinExistence type="predicted"/>
<feature type="region of interest" description="Disordered" evidence="2">
    <location>
        <begin position="1"/>
        <end position="99"/>
    </location>
</feature>
<keyword evidence="5" id="KW-1185">Reference proteome</keyword>
<dbReference type="SMART" id="SM00054">
    <property type="entry name" value="EFh"/>
    <property type="match status" value="1"/>
</dbReference>
<dbReference type="RefSeq" id="XP_044545957.1">
    <property type="nucleotide sequence ID" value="XM_044697853.1"/>
</dbReference>
<keyword evidence="1" id="KW-0106">Calcium</keyword>
<dbReference type="GeneID" id="68100297"/>
<comment type="caution">
    <text evidence="4">The sequence shown here is derived from an EMBL/GenBank/DDBJ whole genome shotgun (WGS) entry which is preliminary data.</text>
</comment>
<evidence type="ECO:0000313" key="4">
    <source>
        <dbReference type="EMBL" id="KAG2378695.1"/>
    </source>
</evidence>
<dbReference type="InterPro" id="IPR011992">
    <property type="entry name" value="EF-hand-dom_pair"/>
</dbReference>
<protein>
    <recommendedName>
        <fullName evidence="3">EF-hand domain-containing protein</fullName>
    </recommendedName>
</protein>
<gene>
    <name evidence="4" type="ORF">C9374_007843</name>
</gene>
<dbReference type="PROSITE" id="PS50222">
    <property type="entry name" value="EF_HAND_2"/>
    <property type="match status" value="1"/>
</dbReference>
<evidence type="ECO:0000256" key="1">
    <source>
        <dbReference type="ARBA" id="ARBA00022837"/>
    </source>
</evidence>
<dbReference type="AlphaFoldDB" id="A0AA88GKZ7"/>
<dbReference type="SUPFAM" id="SSF47473">
    <property type="entry name" value="EF-hand"/>
    <property type="match status" value="1"/>
</dbReference>
<dbReference type="Gene3D" id="1.10.238.10">
    <property type="entry name" value="EF-hand"/>
    <property type="match status" value="1"/>
</dbReference>
<dbReference type="PROSITE" id="PS00018">
    <property type="entry name" value="EF_HAND_1"/>
    <property type="match status" value="1"/>
</dbReference>
<dbReference type="GO" id="GO:0005509">
    <property type="term" value="F:calcium ion binding"/>
    <property type="evidence" value="ECO:0007669"/>
    <property type="project" value="InterPro"/>
</dbReference>
<dbReference type="EMBL" id="PYSW02000031">
    <property type="protein sequence ID" value="KAG2378695.1"/>
    <property type="molecule type" value="Genomic_DNA"/>
</dbReference>
<sequence length="332" mass="36880">MLKNVQFSLSSSAPSHRKSSSKSRGLLLSTGSSSGNPNNNSSSMINQSLTMDDSPVSAIFPPNSTSEIFPEPPSFHPNTNNSSSFSRRRSQSMLSSNSVNGGSTFITECEIVQSPPVSNSLHSGNSSSTHNLVGVVDINQISYNKQILSIVDVKEIVNVFNRYVKRDCQKMELWDLRKVLKELDTPFNEDELFDYVQKLQNDEFVTIQELVNLIENQKKQDRPVHDNETVSAFVAMGGNFDRTGVISTEKLKGAVMEFGFTVDIEGIIRDVDDDGNGTVDFDEFCQMINMKGAEEELDEDEDEDKEEDIIIDDSTPQLTTPSPLNEEKGEEV</sequence>
<feature type="compositionally biased region" description="Low complexity" evidence="2">
    <location>
        <begin position="78"/>
        <end position="99"/>
    </location>
</feature>
<evidence type="ECO:0000259" key="3">
    <source>
        <dbReference type="PROSITE" id="PS50222"/>
    </source>
</evidence>
<dbReference type="InterPro" id="IPR002048">
    <property type="entry name" value="EF_hand_dom"/>
</dbReference>
<accession>A0AA88GKZ7</accession>
<feature type="compositionally biased region" description="Polar residues" evidence="2">
    <location>
        <begin position="314"/>
        <end position="323"/>
    </location>
</feature>
<name>A0AA88GKZ7_NAELO</name>
<dbReference type="InterPro" id="IPR018247">
    <property type="entry name" value="EF_Hand_1_Ca_BS"/>
</dbReference>
<feature type="compositionally biased region" description="Low complexity" evidence="2">
    <location>
        <begin position="22"/>
        <end position="49"/>
    </location>
</feature>
<feature type="region of interest" description="Disordered" evidence="2">
    <location>
        <begin position="291"/>
        <end position="332"/>
    </location>
</feature>
<feature type="compositionally biased region" description="Acidic residues" evidence="2">
    <location>
        <begin position="295"/>
        <end position="311"/>
    </location>
</feature>
<evidence type="ECO:0000256" key="2">
    <source>
        <dbReference type="SAM" id="MobiDB-lite"/>
    </source>
</evidence>
<dbReference type="CDD" id="cd00051">
    <property type="entry name" value="EFh"/>
    <property type="match status" value="1"/>
</dbReference>
<organism evidence="4 5">
    <name type="scientific">Naegleria lovaniensis</name>
    <name type="common">Amoeba</name>
    <dbReference type="NCBI Taxonomy" id="51637"/>
    <lineage>
        <taxon>Eukaryota</taxon>
        <taxon>Discoba</taxon>
        <taxon>Heterolobosea</taxon>
        <taxon>Tetramitia</taxon>
        <taxon>Eutetramitia</taxon>
        <taxon>Vahlkampfiidae</taxon>
        <taxon>Naegleria</taxon>
    </lineage>
</organism>
<feature type="domain" description="EF-hand" evidence="3">
    <location>
        <begin position="259"/>
        <end position="294"/>
    </location>
</feature>